<dbReference type="EMBL" id="SOSA01000554">
    <property type="protein sequence ID" value="THC90150.1"/>
    <property type="molecule type" value="Genomic_DNA"/>
</dbReference>
<feature type="non-terminal residue" evidence="1">
    <location>
        <position position="1"/>
    </location>
</feature>
<dbReference type="AlphaFoldDB" id="A0A4S3J5H4"/>
<keyword evidence="2" id="KW-1185">Reference proteome</keyword>
<evidence type="ECO:0000313" key="2">
    <source>
        <dbReference type="Proteomes" id="UP000308092"/>
    </source>
</evidence>
<name>A0A4S3J5H4_9EURO</name>
<sequence>GMKIFGQTTFNYAAHIRGVQYNKVRELCDLIEHGPRFEPSPNQSFDTEDEANEYIDQVSEALSEIR</sequence>
<dbReference type="VEuPathDB" id="FungiDB:EYZ11_010392"/>
<gene>
    <name evidence="1" type="ORF">EYZ11_010392</name>
</gene>
<protein>
    <submittedName>
        <fullName evidence="1">Uncharacterized protein</fullName>
    </submittedName>
</protein>
<evidence type="ECO:0000313" key="1">
    <source>
        <dbReference type="EMBL" id="THC90150.1"/>
    </source>
</evidence>
<dbReference type="Proteomes" id="UP000308092">
    <property type="component" value="Unassembled WGS sequence"/>
</dbReference>
<reference evidence="1 2" key="1">
    <citation type="submission" date="2019-03" db="EMBL/GenBank/DDBJ databases">
        <title>The genome sequence of a newly discovered highly antifungal drug resistant Aspergillus species, Aspergillus tanneri NIH 1004.</title>
        <authorList>
            <person name="Mounaud S."/>
            <person name="Singh I."/>
            <person name="Joardar V."/>
            <person name="Pakala S."/>
            <person name="Pakala S."/>
            <person name="Venepally P."/>
            <person name="Hoover J."/>
            <person name="Nierman W."/>
            <person name="Chung J."/>
            <person name="Losada L."/>
        </authorList>
    </citation>
    <scope>NUCLEOTIDE SEQUENCE [LARGE SCALE GENOMIC DNA]</scope>
    <source>
        <strain evidence="1 2">NIH1004</strain>
    </source>
</reference>
<comment type="caution">
    <text evidence="1">The sequence shown here is derived from an EMBL/GenBank/DDBJ whole genome shotgun (WGS) entry which is preliminary data.</text>
</comment>
<feature type="non-terminal residue" evidence="1">
    <location>
        <position position="66"/>
    </location>
</feature>
<proteinExistence type="predicted"/>
<organism evidence="1 2">
    <name type="scientific">Aspergillus tanneri</name>
    <dbReference type="NCBI Taxonomy" id="1220188"/>
    <lineage>
        <taxon>Eukaryota</taxon>
        <taxon>Fungi</taxon>
        <taxon>Dikarya</taxon>
        <taxon>Ascomycota</taxon>
        <taxon>Pezizomycotina</taxon>
        <taxon>Eurotiomycetes</taxon>
        <taxon>Eurotiomycetidae</taxon>
        <taxon>Eurotiales</taxon>
        <taxon>Aspergillaceae</taxon>
        <taxon>Aspergillus</taxon>
        <taxon>Aspergillus subgen. Circumdati</taxon>
    </lineage>
</organism>
<accession>A0A4S3J5H4</accession>